<dbReference type="EMBL" id="QUAJ01000010">
    <property type="protein sequence ID" value="REI41431.1"/>
    <property type="molecule type" value="Genomic_DNA"/>
</dbReference>
<dbReference type="RefSeq" id="WP_114642179.1">
    <property type="nucleotide sequence ID" value="NZ_JAACIO010000011.1"/>
</dbReference>
<protein>
    <submittedName>
        <fullName evidence="1">Uncharacterized protein</fullName>
    </submittedName>
</protein>
<comment type="caution">
    <text evidence="1">The sequence shown here is derived from an EMBL/GenBank/DDBJ whole genome shotgun (WGS) entry which is preliminary data.</text>
</comment>
<accession>A0ABX9KHC9</accession>
<keyword evidence="2" id="KW-1185">Reference proteome</keyword>
<organism evidence="1 2">
    <name type="scientific">Psychrilyobacter piezotolerans</name>
    <dbReference type="NCBI Taxonomy" id="2293438"/>
    <lineage>
        <taxon>Bacteria</taxon>
        <taxon>Fusobacteriati</taxon>
        <taxon>Fusobacteriota</taxon>
        <taxon>Fusobacteriia</taxon>
        <taxon>Fusobacteriales</taxon>
        <taxon>Fusobacteriaceae</taxon>
        <taxon>Psychrilyobacter</taxon>
    </lineage>
</organism>
<name>A0ABX9KHC9_9FUSO</name>
<dbReference type="Proteomes" id="UP000263486">
    <property type="component" value="Unassembled WGS sequence"/>
</dbReference>
<sequence>MSTEKIKGMETKGEGFIVSWTNLKKCGYIKCNGRKFLINDKNFGYDEIEKIELLEALKGKNRYLKVEFIIVTITKRNTFLKKIRLKKIKSKDDLYFEEIFLGEKSS</sequence>
<proteinExistence type="predicted"/>
<evidence type="ECO:0000313" key="2">
    <source>
        <dbReference type="Proteomes" id="UP000263486"/>
    </source>
</evidence>
<evidence type="ECO:0000313" key="1">
    <source>
        <dbReference type="EMBL" id="REI41431.1"/>
    </source>
</evidence>
<gene>
    <name evidence="1" type="ORF">DYH56_07110</name>
</gene>
<reference evidence="1 2" key="1">
    <citation type="submission" date="2018-08" db="EMBL/GenBank/DDBJ databases">
        <title>Draft genome sequence of Psychrilyobacter sp. strain SD5 isolated from Black Sea water.</title>
        <authorList>
            <person name="Yadav S."/>
            <person name="Villanueva L."/>
            <person name="Damste J.S.S."/>
        </authorList>
    </citation>
    <scope>NUCLEOTIDE SEQUENCE [LARGE SCALE GENOMIC DNA]</scope>
    <source>
        <strain evidence="1 2">SD5</strain>
    </source>
</reference>